<dbReference type="PRINTS" id="PR00368">
    <property type="entry name" value="FADPNR"/>
</dbReference>
<evidence type="ECO:0000313" key="7">
    <source>
        <dbReference type="EMBL" id="KAL2629762.1"/>
    </source>
</evidence>
<evidence type="ECO:0000259" key="6">
    <source>
        <dbReference type="Pfam" id="PF07992"/>
    </source>
</evidence>
<evidence type="ECO:0000256" key="4">
    <source>
        <dbReference type="ARBA" id="ARBA00023002"/>
    </source>
</evidence>
<keyword evidence="3" id="KW-0274">FAD</keyword>
<evidence type="ECO:0000256" key="2">
    <source>
        <dbReference type="ARBA" id="ARBA00022630"/>
    </source>
</evidence>
<proteinExistence type="inferred from homology"/>
<keyword evidence="4" id="KW-0560">Oxidoreductase</keyword>
<feature type="domain" description="FAD/NAD(P)-binding" evidence="6">
    <location>
        <begin position="6"/>
        <end position="284"/>
    </location>
</feature>
<evidence type="ECO:0000313" key="8">
    <source>
        <dbReference type="Proteomes" id="UP001605036"/>
    </source>
</evidence>
<organism evidence="7 8">
    <name type="scientific">Riccia fluitans</name>
    <dbReference type="NCBI Taxonomy" id="41844"/>
    <lineage>
        <taxon>Eukaryota</taxon>
        <taxon>Viridiplantae</taxon>
        <taxon>Streptophyta</taxon>
        <taxon>Embryophyta</taxon>
        <taxon>Marchantiophyta</taxon>
        <taxon>Marchantiopsida</taxon>
        <taxon>Marchantiidae</taxon>
        <taxon>Marchantiales</taxon>
        <taxon>Ricciaceae</taxon>
        <taxon>Riccia</taxon>
    </lineage>
</organism>
<dbReference type="PANTHER" id="PTHR43735">
    <property type="entry name" value="APOPTOSIS-INDUCING FACTOR 1"/>
    <property type="match status" value="1"/>
</dbReference>
<dbReference type="SUPFAM" id="SSF51905">
    <property type="entry name" value="FAD/NAD(P)-binding domain"/>
    <property type="match status" value="1"/>
</dbReference>
<sequence length="363" mass="39283">MAENLKKVVVVGGGIAGSQVAKGLEDHADVTLIDPKNFFDITYARMRAIVDPAIAERSLVLHSDYLKKAKVVESSVESAAATEVVTTSGEHIPYDYLVICTGTLFQSPPERTTKLERIEEIKGQNRTLMEAESVLIIGGGPVGVELAGEIVTDFPDKKVTIISGGDRLIEFLGPKASRKCEKWLHKKGVTVILKDKIDVNDNLAPPNFETQKHVELKADAHFLATGKKLPTKWLEASEILKEHVAVNGRLKMEASGTCQVEGLQNVFAAGDITDFKEIKQGYLAGKHAAVVVENIKKLIASPDNVKLSTYKPLNTPLGIVSLGRVLAVSQMPFGTILGRLAGLLKSKDLFVGKTREALGLKAK</sequence>
<dbReference type="Pfam" id="PF07992">
    <property type="entry name" value="Pyr_redox_2"/>
    <property type="match status" value="1"/>
</dbReference>
<name>A0ABD1YG86_9MARC</name>
<dbReference type="EMBL" id="JBHFFA010000004">
    <property type="protein sequence ID" value="KAL2629762.1"/>
    <property type="molecule type" value="Genomic_DNA"/>
</dbReference>
<dbReference type="Proteomes" id="UP001605036">
    <property type="component" value="Unassembled WGS sequence"/>
</dbReference>
<dbReference type="AlphaFoldDB" id="A0ABD1YG86"/>
<dbReference type="InterPro" id="IPR036188">
    <property type="entry name" value="FAD/NAD-bd_sf"/>
</dbReference>
<comment type="similarity">
    <text evidence="1">Belongs to the FAD-dependent oxidoreductase family.</text>
</comment>
<keyword evidence="2" id="KW-0285">Flavoprotein</keyword>
<accession>A0ABD1YG86</accession>
<gene>
    <name evidence="7" type="ORF">R1flu_014448</name>
</gene>
<keyword evidence="8" id="KW-1185">Reference proteome</keyword>
<protein>
    <recommendedName>
        <fullName evidence="6">FAD/NAD(P)-binding domain-containing protein</fullName>
    </recommendedName>
</protein>
<dbReference type="PANTHER" id="PTHR43735:SF3">
    <property type="entry name" value="FERROPTOSIS SUPPRESSOR PROTEIN 1"/>
    <property type="match status" value="1"/>
</dbReference>
<evidence type="ECO:0000256" key="1">
    <source>
        <dbReference type="ARBA" id="ARBA00006442"/>
    </source>
</evidence>
<evidence type="ECO:0000256" key="3">
    <source>
        <dbReference type="ARBA" id="ARBA00022827"/>
    </source>
</evidence>
<dbReference type="FunFam" id="3.50.50.100:FF:000006">
    <property type="entry name" value="apoptosis-inducing factor 2"/>
    <property type="match status" value="1"/>
</dbReference>
<comment type="function">
    <text evidence="5">Putative FAD-dependent oxidoreductase.</text>
</comment>
<reference evidence="7 8" key="1">
    <citation type="submission" date="2024-09" db="EMBL/GenBank/DDBJ databases">
        <title>Chromosome-scale assembly of Riccia fluitans.</title>
        <authorList>
            <person name="Paukszto L."/>
            <person name="Sawicki J."/>
            <person name="Karawczyk K."/>
            <person name="Piernik-Szablinska J."/>
            <person name="Szczecinska M."/>
            <person name="Mazdziarz M."/>
        </authorList>
    </citation>
    <scope>NUCLEOTIDE SEQUENCE [LARGE SCALE GENOMIC DNA]</scope>
    <source>
        <strain evidence="7">Rf_01</strain>
        <tissue evidence="7">Aerial parts of the thallus</tissue>
    </source>
</reference>
<dbReference type="InterPro" id="IPR023753">
    <property type="entry name" value="FAD/NAD-binding_dom"/>
</dbReference>
<dbReference type="GO" id="GO:0016491">
    <property type="term" value="F:oxidoreductase activity"/>
    <property type="evidence" value="ECO:0007669"/>
    <property type="project" value="UniProtKB-KW"/>
</dbReference>
<evidence type="ECO:0000256" key="5">
    <source>
        <dbReference type="ARBA" id="ARBA00057036"/>
    </source>
</evidence>
<dbReference type="PRINTS" id="PR00469">
    <property type="entry name" value="PNDRDTASEII"/>
</dbReference>
<comment type="caution">
    <text evidence="7">The sequence shown here is derived from an EMBL/GenBank/DDBJ whole genome shotgun (WGS) entry which is preliminary data.</text>
</comment>
<dbReference type="Gene3D" id="3.50.50.100">
    <property type="match status" value="1"/>
</dbReference>